<dbReference type="AlphaFoldDB" id="A0A927B756"/>
<dbReference type="GO" id="GO:0016853">
    <property type="term" value="F:isomerase activity"/>
    <property type="evidence" value="ECO:0007669"/>
    <property type="project" value="UniProtKB-KW"/>
</dbReference>
<proteinExistence type="inferred from homology"/>
<comment type="caution">
    <text evidence="3">The sequence shown here is derived from an EMBL/GenBank/DDBJ whole genome shotgun (WGS) entry which is preliminary data.</text>
</comment>
<keyword evidence="4" id="KW-1185">Reference proteome</keyword>
<protein>
    <submittedName>
        <fullName evidence="3">AGE family epimerase/isomerase</fullName>
    </submittedName>
</protein>
<evidence type="ECO:0000256" key="2">
    <source>
        <dbReference type="ARBA" id="ARBA00023235"/>
    </source>
</evidence>
<accession>A0A927B756</accession>
<evidence type="ECO:0000256" key="1">
    <source>
        <dbReference type="ARBA" id="ARBA00008558"/>
    </source>
</evidence>
<evidence type="ECO:0000313" key="4">
    <source>
        <dbReference type="Proteomes" id="UP000653797"/>
    </source>
</evidence>
<organism evidence="3 4">
    <name type="scientific">Spirosoma validum</name>
    <dbReference type="NCBI Taxonomy" id="2771355"/>
    <lineage>
        <taxon>Bacteria</taxon>
        <taxon>Pseudomonadati</taxon>
        <taxon>Bacteroidota</taxon>
        <taxon>Cytophagia</taxon>
        <taxon>Cytophagales</taxon>
        <taxon>Cytophagaceae</taxon>
        <taxon>Spirosoma</taxon>
    </lineage>
</organism>
<dbReference type="PANTHER" id="PTHR15108">
    <property type="entry name" value="N-ACYLGLUCOSAMINE-2-EPIMERASE"/>
    <property type="match status" value="1"/>
</dbReference>
<dbReference type="RefSeq" id="WP_191042582.1">
    <property type="nucleotide sequence ID" value="NZ_JACXAA010000015.1"/>
</dbReference>
<dbReference type="EMBL" id="JACXAA010000015">
    <property type="protein sequence ID" value="MBD2756964.1"/>
    <property type="molecule type" value="Genomic_DNA"/>
</dbReference>
<sequence length="421" mass="48231">MLDFQKLSAQYQQALLRQVVPFWLKHSRDGQCGGYSDMLTATGEAVDGDKFVTLQAQQLWAFSWLHNTFDGQSAWLDHARHGANFLNQFAHDATLNCYSQLDRRGRPVTSASTPVPDCYLVMAYAQFHKSTAEDEWAMLAKQTFSNVMKRREVTRLEQSTAIGGFRQLQHLSEPIAVLKATLEMQPLLDEETWKQNIDLVLLEILYEFVDRRSDILREYVLPEGAFSNTPEGRRLNVGLTFQTANYLFDLYAKSRLMKTAQPGPVNRKLATQVVTWCLQLCEQAWDETTSGLNQYVDCKGAPFIFPDWQQKWAWVHIEAIAALLKGYVHTRNPDCLKWFKRIHDYTFQYFPDLKHTGWHVVIDQHGQPLLPVKALPSLGCYSLIRCLAETAQTLMKCEPLQPASRTNAELFIGSQSTRQTT</sequence>
<dbReference type="GO" id="GO:0005975">
    <property type="term" value="P:carbohydrate metabolic process"/>
    <property type="evidence" value="ECO:0007669"/>
    <property type="project" value="InterPro"/>
</dbReference>
<dbReference type="SUPFAM" id="SSF48208">
    <property type="entry name" value="Six-hairpin glycosidases"/>
    <property type="match status" value="1"/>
</dbReference>
<dbReference type="Pfam" id="PF07221">
    <property type="entry name" value="GlcNAc_2-epim"/>
    <property type="match status" value="1"/>
</dbReference>
<dbReference type="Gene3D" id="1.50.10.10">
    <property type="match status" value="1"/>
</dbReference>
<evidence type="ECO:0000313" key="3">
    <source>
        <dbReference type="EMBL" id="MBD2756964.1"/>
    </source>
</evidence>
<name>A0A927B756_9BACT</name>
<dbReference type="Proteomes" id="UP000653797">
    <property type="component" value="Unassembled WGS sequence"/>
</dbReference>
<keyword evidence="2" id="KW-0413">Isomerase</keyword>
<dbReference type="InterPro" id="IPR010819">
    <property type="entry name" value="AGE/CE"/>
</dbReference>
<dbReference type="InterPro" id="IPR012341">
    <property type="entry name" value="6hp_glycosidase-like_sf"/>
</dbReference>
<reference evidence="3" key="1">
    <citation type="submission" date="2020-09" db="EMBL/GenBank/DDBJ databases">
        <authorList>
            <person name="Kim M.K."/>
        </authorList>
    </citation>
    <scope>NUCLEOTIDE SEQUENCE</scope>
    <source>
        <strain evidence="3">BT704</strain>
    </source>
</reference>
<gene>
    <name evidence="3" type="ORF">IC230_29055</name>
</gene>
<comment type="similarity">
    <text evidence="1">Belongs to the N-acylglucosamine 2-epimerase family.</text>
</comment>
<dbReference type="InterPro" id="IPR008928">
    <property type="entry name" value="6-hairpin_glycosidase_sf"/>
</dbReference>